<protein>
    <submittedName>
        <fullName evidence="24">Ligand-gated ion channel</fullName>
    </submittedName>
</protein>
<dbReference type="Gene3D" id="3.40.50.2300">
    <property type="match status" value="2"/>
</dbReference>
<dbReference type="OrthoDB" id="5984008at2759"/>
<keyword evidence="3" id="KW-0813">Transport</keyword>
<evidence type="ECO:0000256" key="20">
    <source>
        <dbReference type="SAM" id="MobiDB-lite"/>
    </source>
</evidence>
<evidence type="ECO:0000256" key="15">
    <source>
        <dbReference type="ARBA" id="ARBA00023286"/>
    </source>
</evidence>
<keyword evidence="6" id="KW-0479">Metal-binding</keyword>
<dbReference type="InterPro" id="IPR015683">
    <property type="entry name" value="Ionotropic_Glu_rcpt"/>
</dbReference>
<keyword evidence="8 21" id="KW-1133">Transmembrane helix</keyword>
<organism evidence="24 25">
    <name type="scientific">Necator americanus</name>
    <name type="common">Human hookworm</name>
    <dbReference type="NCBI Taxonomy" id="51031"/>
    <lineage>
        <taxon>Eukaryota</taxon>
        <taxon>Metazoa</taxon>
        <taxon>Ecdysozoa</taxon>
        <taxon>Nematoda</taxon>
        <taxon>Chromadorea</taxon>
        <taxon>Rhabditida</taxon>
        <taxon>Rhabditina</taxon>
        <taxon>Rhabditomorpha</taxon>
        <taxon>Strongyloidea</taxon>
        <taxon>Ancylostomatidae</taxon>
        <taxon>Bunostominae</taxon>
        <taxon>Necator</taxon>
    </lineage>
</organism>
<evidence type="ECO:0000256" key="18">
    <source>
        <dbReference type="PIRSR" id="PIRSR601508-1"/>
    </source>
</evidence>
<evidence type="ECO:0000256" key="14">
    <source>
        <dbReference type="ARBA" id="ARBA00023257"/>
    </source>
</evidence>
<evidence type="ECO:0000256" key="12">
    <source>
        <dbReference type="ARBA" id="ARBA00023170"/>
    </source>
</evidence>
<dbReference type="PRINTS" id="PR00177">
    <property type="entry name" value="NMDARECEPTOR"/>
</dbReference>
<keyword evidence="14" id="KW-0628">Postsynaptic cell membrane</keyword>
<dbReference type="FunFam" id="1.10.287.70:FF:000199">
    <property type="entry name" value="Glutamate receptor ionotropic, NMDA 2B"/>
    <property type="match status" value="1"/>
</dbReference>
<dbReference type="SUPFAM" id="SSF53850">
    <property type="entry name" value="Periplasmic binding protein-like II"/>
    <property type="match status" value="1"/>
</dbReference>
<dbReference type="STRING" id="51031.W2TBK7"/>
<evidence type="ECO:0000313" key="25">
    <source>
        <dbReference type="Proteomes" id="UP000053676"/>
    </source>
</evidence>
<gene>
    <name evidence="24" type="ORF">NECAME_00352</name>
</gene>
<evidence type="ECO:0000256" key="1">
    <source>
        <dbReference type="ARBA" id="ARBA00004651"/>
    </source>
</evidence>
<evidence type="ECO:0000256" key="5">
    <source>
        <dbReference type="ARBA" id="ARBA00022692"/>
    </source>
</evidence>
<feature type="binding site" evidence="18">
    <location>
        <position position="693"/>
    </location>
    <ligand>
        <name>L-glutamate</name>
        <dbReference type="ChEBI" id="CHEBI:29985"/>
    </ligand>
</feature>
<dbReference type="FunFam" id="3.40.190.10:FF:000009">
    <property type="entry name" value="Putative glutamate receptor ionotropic NMDA 2B"/>
    <property type="match status" value="1"/>
</dbReference>
<evidence type="ECO:0000256" key="16">
    <source>
        <dbReference type="ARBA" id="ARBA00023303"/>
    </source>
</evidence>
<keyword evidence="10" id="KW-0406">Ion transport</keyword>
<dbReference type="PANTHER" id="PTHR18966">
    <property type="entry name" value="IONOTROPIC GLUTAMATE RECEPTOR"/>
    <property type="match status" value="1"/>
</dbReference>
<comment type="similarity">
    <text evidence="2">Belongs to the glutamate-gated ion channel (TC 1.A.10.1) family.</text>
</comment>
<evidence type="ECO:0000256" key="21">
    <source>
        <dbReference type="SAM" id="Phobius"/>
    </source>
</evidence>
<evidence type="ECO:0000313" key="24">
    <source>
        <dbReference type="EMBL" id="ETN78979.1"/>
    </source>
</evidence>
<evidence type="ECO:0000256" key="10">
    <source>
        <dbReference type="ARBA" id="ARBA00023065"/>
    </source>
</evidence>
<feature type="site" description="Crucial to convey clamshell closure to channel opening" evidence="19">
    <location>
        <position position="665"/>
    </location>
</feature>
<dbReference type="GO" id="GO:0045211">
    <property type="term" value="C:postsynaptic membrane"/>
    <property type="evidence" value="ECO:0007669"/>
    <property type="project" value="UniProtKB-SubCell"/>
</dbReference>
<dbReference type="SMART" id="SM00918">
    <property type="entry name" value="Lig_chan-Glu_bd"/>
    <property type="match status" value="1"/>
</dbReference>
<feature type="domain" description="Ionotropic glutamate receptor L-glutamate and glycine-binding" evidence="23">
    <location>
        <begin position="448"/>
        <end position="508"/>
    </location>
</feature>
<evidence type="ECO:0000256" key="3">
    <source>
        <dbReference type="ARBA" id="ARBA00022448"/>
    </source>
</evidence>
<feature type="binding site" evidence="18">
    <location>
        <position position="736"/>
    </location>
    <ligand>
        <name>L-glutamate</name>
        <dbReference type="ChEBI" id="CHEBI:29985"/>
    </ligand>
</feature>
<dbReference type="Pfam" id="PF00060">
    <property type="entry name" value="Lig_chan"/>
    <property type="match status" value="1"/>
</dbReference>
<keyword evidence="16" id="KW-0407">Ion channel</keyword>
<dbReference type="Pfam" id="PF01094">
    <property type="entry name" value="ANF_receptor"/>
    <property type="match status" value="1"/>
</dbReference>
<feature type="domain" description="Ionotropic glutamate receptor C-terminal" evidence="22">
    <location>
        <begin position="444"/>
        <end position="774"/>
    </location>
</feature>
<keyword evidence="25" id="KW-1185">Reference proteome</keyword>
<evidence type="ECO:0000256" key="19">
    <source>
        <dbReference type="PIRSR" id="PIRSR601508-2"/>
    </source>
</evidence>
<evidence type="ECO:0000256" key="13">
    <source>
        <dbReference type="ARBA" id="ARBA00023180"/>
    </source>
</evidence>
<name>W2TBK7_NECAM</name>
<proteinExistence type="inferred from homology"/>
<sequence>MFLVSDVLNCICGTLVKNKVALIIFVTASETYDTTTAAEQYFLTLAGYTGIPVIAWNADNSGFTFGKDLTPYRIIQMAPPIEHQIRAMIALLQRYSWSKFGVVCSEMAGSSEFIKSVLHEIADASNKSAKFEIMFHSQLDTSNLTDVDTQLVELKKSQAKIILLYATTAEARTIFERASPLGLTSEKYLWIGTQSVRGTQTAVTHGHAQPGMLSVNFHTGFIPVSNAMFAPRDDVLPLIIQLAPKLFGAALLLLPANETMSLQSTASCSEEDGPPSWDDGGKIYECELDRIHALMKQAFVKGNPFHVDDGHDSFFYTFDKFGKLKNSMLRISNLRKNPKGGLYWDKVGMFTNNELRMADVEWPGDKANPPQGTADKFHVKYSVYRRSLSMNCSSFNAKSARSKLADLSRLSPYTNHRSLSFPTSTRTPVGVLEIKGVSVIGVMRRSTPLEGGKQNRTLWKCCSGYCVDLLNKLANDIGFTYTLYKVRDEKWGLKTETGWNGLIADLINNKADMCVTSLKLNSERARDIDFSLPFLETGIAIIVKIRSGVLSPTAFLEPFEYSTWVVILLVSIQGAAFAIFIFEWVSPYSFNMSRYPPPDHKFSLCRSYWLVWATLFSASVSTDVPKSTVSRCMALVWAAFGLTFLAVYTANLAAFMITRVQFYDLSGIHDPLLAYPADHKPPFRFGTVDGGNTHETMKRNWKKMLTYVQKNRFFRDNISAGVEAVRNDELDAFIYDAVVLDYWAGKDANCELMMAMGKSLTLPEAVDRVQEWRSRAQSLASSQQSPVLKRGYSGVPKQPRPSCRPDYKSKGRFLEVETNL</sequence>
<keyword evidence="13" id="KW-0325">Glycoprotein</keyword>
<dbReference type="Gene3D" id="1.10.287.70">
    <property type="match status" value="1"/>
</dbReference>
<dbReference type="KEGG" id="nai:NECAME_00352"/>
<dbReference type="Gene3D" id="3.40.190.10">
    <property type="entry name" value="Periplasmic binding protein-like II"/>
    <property type="match status" value="2"/>
</dbReference>
<dbReference type="InterPro" id="IPR001828">
    <property type="entry name" value="ANF_lig-bd_rcpt"/>
</dbReference>
<feature type="site" description="Interaction with the cone snail toxin Con-ikot-ikot" evidence="19">
    <location>
        <position position="698"/>
    </location>
</feature>
<dbReference type="Pfam" id="PF10613">
    <property type="entry name" value="Lig_chan-Glu_bd"/>
    <property type="match status" value="1"/>
</dbReference>
<keyword evidence="15" id="KW-1071">Ligand-gated ion channel</keyword>
<evidence type="ECO:0000256" key="9">
    <source>
        <dbReference type="ARBA" id="ARBA00023018"/>
    </source>
</evidence>
<keyword evidence="11 21" id="KW-0472">Membrane</keyword>
<evidence type="ECO:0000256" key="6">
    <source>
        <dbReference type="ARBA" id="ARBA00022723"/>
    </source>
</evidence>
<evidence type="ECO:0000256" key="17">
    <source>
        <dbReference type="ARBA" id="ARBA00034100"/>
    </source>
</evidence>
<dbReference type="AlphaFoldDB" id="W2TBK7"/>
<evidence type="ECO:0000259" key="23">
    <source>
        <dbReference type="SMART" id="SM00918"/>
    </source>
</evidence>
<dbReference type="OMA" id="WIVPEIV"/>
<keyword evidence="12" id="KW-0675">Receptor</keyword>
<dbReference type="EMBL" id="KI659683">
    <property type="protein sequence ID" value="ETN78979.1"/>
    <property type="molecule type" value="Genomic_DNA"/>
</dbReference>
<dbReference type="SMART" id="SM00079">
    <property type="entry name" value="PBPe"/>
    <property type="match status" value="1"/>
</dbReference>
<dbReference type="GO" id="GO:0015276">
    <property type="term" value="F:ligand-gated monoatomic ion channel activity"/>
    <property type="evidence" value="ECO:0007669"/>
    <property type="project" value="InterPro"/>
</dbReference>
<dbReference type="GO" id="GO:0038023">
    <property type="term" value="F:signaling receptor activity"/>
    <property type="evidence" value="ECO:0007669"/>
    <property type="project" value="InterPro"/>
</dbReference>
<keyword evidence="9" id="KW-0770">Synapse</keyword>
<dbReference type="Proteomes" id="UP000053676">
    <property type="component" value="Unassembled WGS sequence"/>
</dbReference>
<dbReference type="InterPro" id="IPR028082">
    <property type="entry name" value="Peripla_BP_I"/>
</dbReference>
<dbReference type="GO" id="GO:0046872">
    <property type="term" value="F:metal ion binding"/>
    <property type="evidence" value="ECO:0007669"/>
    <property type="project" value="UniProtKB-KW"/>
</dbReference>
<feature type="region of interest" description="Disordered" evidence="20">
    <location>
        <begin position="778"/>
        <end position="809"/>
    </location>
</feature>
<keyword evidence="4" id="KW-1003">Cell membrane</keyword>
<accession>W2TBK7</accession>
<reference evidence="25" key="1">
    <citation type="journal article" date="2014" name="Nat. Genet.">
        <title>Genome of the human hookworm Necator americanus.</title>
        <authorList>
            <person name="Tang Y.T."/>
            <person name="Gao X."/>
            <person name="Rosa B.A."/>
            <person name="Abubucker S."/>
            <person name="Hallsworth-Pepin K."/>
            <person name="Martin J."/>
            <person name="Tyagi R."/>
            <person name="Heizer E."/>
            <person name="Zhang X."/>
            <person name="Bhonagiri-Palsikar V."/>
            <person name="Minx P."/>
            <person name="Warren W.C."/>
            <person name="Wang Q."/>
            <person name="Zhan B."/>
            <person name="Hotez P.J."/>
            <person name="Sternberg P.W."/>
            <person name="Dougall A."/>
            <person name="Gaze S.T."/>
            <person name="Mulvenna J."/>
            <person name="Sotillo J."/>
            <person name="Ranganathan S."/>
            <person name="Rabelo E.M."/>
            <person name="Wilson R.K."/>
            <person name="Felgner P.L."/>
            <person name="Bethony J."/>
            <person name="Hawdon J.M."/>
            <person name="Gasser R.B."/>
            <person name="Loukas A."/>
            <person name="Mitreva M."/>
        </authorList>
    </citation>
    <scope>NUCLEOTIDE SEQUENCE [LARGE SCALE GENOMIC DNA]</scope>
</reference>
<dbReference type="InterPro" id="IPR001320">
    <property type="entry name" value="Iontro_rcpt_C"/>
</dbReference>
<evidence type="ECO:0000256" key="8">
    <source>
        <dbReference type="ARBA" id="ARBA00022989"/>
    </source>
</evidence>
<dbReference type="FunFam" id="3.40.190.10:FF:000155">
    <property type="entry name" value="Glutamate receptor ionotropic, NMDA 2B"/>
    <property type="match status" value="1"/>
</dbReference>
<dbReference type="SUPFAM" id="SSF53822">
    <property type="entry name" value="Periplasmic binding protein-like I"/>
    <property type="match status" value="1"/>
</dbReference>
<keyword evidence="7" id="KW-0862">Zinc</keyword>
<feature type="transmembrane region" description="Helical" evidence="21">
    <location>
        <begin position="634"/>
        <end position="657"/>
    </location>
</feature>
<dbReference type="InterPro" id="IPR019594">
    <property type="entry name" value="Glu/Gly-bd"/>
</dbReference>
<comment type="subcellular location">
    <subcellularLocation>
        <location evidence="1">Cell membrane</location>
        <topology evidence="1">Multi-pass membrane protein</topology>
    </subcellularLocation>
    <subcellularLocation>
        <location evidence="17">Postsynaptic cell membrane</location>
    </subcellularLocation>
</comment>
<evidence type="ECO:0000256" key="7">
    <source>
        <dbReference type="ARBA" id="ARBA00022833"/>
    </source>
</evidence>
<evidence type="ECO:0000256" key="4">
    <source>
        <dbReference type="ARBA" id="ARBA00022475"/>
    </source>
</evidence>
<feature type="binding site" evidence="18">
    <location>
        <position position="524"/>
    </location>
    <ligand>
        <name>L-glutamate</name>
        <dbReference type="ChEBI" id="CHEBI:29985"/>
    </ligand>
</feature>
<evidence type="ECO:0000256" key="11">
    <source>
        <dbReference type="ARBA" id="ARBA00023136"/>
    </source>
</evidence>
<feature type="transmembrane region" description="Helical" evidence="21">
    <location>
        <begin position="561"/>
        <end position="582"/>
    </location>
</feature>
<evidence type="ECO:0000256" key="2">
    <source>
        <dbReference type="ARBA" id="ARBA00008685"/>
    </source>
</evidence>
<dbReference type="InterPro" id="IPR001508">
    <property type="entry name" value="Iono_Glu_rcpt_met"/>
</dbReference>
<keyword evidence="5 21" id="KW-0812">Transmembrane</keyword>
<evidence type="ECO:0000259" key="22">
    <source>
        <dbReference type="SMART" id="SM00079"/>
    </source>
</evidence>